<protein>
    <submittedName>
        <fullName evidence="1">Uncharacterized protein</fullName>
    </submittedName>
</protein>
<keyword evidence="2" id="KW-1185">Reference proteome</keyword>
<sequence length="205" mass="23589">MRGVHVHVHYGTRQQSIKGVLTASFDNEPGSITILIVKQNRYKHRTTRKLKGQGHSSLTPILSKVWSLFVASQQSKAGNLDRSLIYETYIHAKLYSQEVFQLPDLNPAGSHCGSSQYLQECPVSNLMCTFRHNRSFESTSHLYISGTKWYQKYSTLHQGPGFIFENSERSLYSLSIVHARYTDDKLIKHGLRDFLECFRLDFIMI</sequence>
<organism evidence="1 2">
    <name type="scientific">Pyrrhoderma noxium</name>
    <dbReference type="NCBI Taxonomy" id="2282107"/>
    <lineage>
        <taxon>Eukaryota</taxon>
        <taxon>Fungi</taxon>
        <taxon>Dikarya</taxon>
        <taxon>Basidiomycota</taxon>
        <taxon>Agaricomycotina</taxon>
        <taxon>Agaricomycetes</taxon>
        <taxon>Hymenochaetales</taxon>
        <taxon>Hymenochaetaceae</taxon>
        <taxon>Pyrrhoderma</taxon>
    </lineage>
</organism>
<dbReference type="AlphaFoldDB" id="A0A286UCL0"/>
<evidence type="ECO:0000313" key="2">
    <source>
        <dbReference type="Proteomes" id="UP000217199"/>
    </source>
</evidence>
<name>A0A286UCL0_9AGAM</name>
<comment type="caution">
    <text evidence="1">The sequence shown here is derived from an EMBL/GenBank/DDBJ whole genome shotgun (WGS) entry which is preliminary data.</text>
</comment>
<gene>
    <name evidence="1" type="ORF">PNOK_0732900</name>
</gene>
<proteinExistence type="predicted"/>
<dbReference type="Proteomes" id="UP000217199">
    <property type="component" value="Unassembled WGS sequence"/>
</dbReference>
<dbReference type="InParanoid" id="A0A286UCL0"/>
<evidence type="ECO:0000313" key="1">
    <source>
        <dbReference type="EMBL" id="PAV17265.1"/>
    </source>
</evidence>
<reference evidence="1 2" key="1">
    <citation type="journal article" date="2017" name="Mol. Ecol.">
        <title>Comparative and population genomic landscape of Phellinus noxius: A hypervariable fungus causing root rot in trees.</title>
        <authorList>
            <person name="Chung C.L."/>
            <person name="Lee T.J."/>
            <person name="Akiba M."/>
            <person name="Lee H.H."/>
            <person name="Kuo T.H."/>
            <person name="Liu D."/>
            <person name="Ke H.M."/>
            <person name="Yokoi T."/>
            <person name="Roa M.B."/>
            <person name="Lu M.J."/>
            <person name="Chang Y.Y."/>
            <person name="Ann P.J."/>
            <person name="Tsai J.N."/>
            <person name="Chen C.Y."/>
            <person name="Tzean S.S."/>
            <person name="Ota Y."/>
            <person name="Hattori T."/>
            <person name="Sahashi N."/>
            <person name="Liou R.F."/>
            <person name="Kikuchi T."/>
            <person name="Tsai I.J."/>
        </authorList>
    </citation>
    <scope>NUCLEOTIDE SEQUENCE [LARGE SCALE GENOMIC DNA]</scope>
    <source>
        <strain evidence="1 2">FFPRI411160</strain>
    </source>
</reference>
<dbReference type="EMBL" id="NBII01000007">
    <property type="protein sequence ID" value="PAV17265.1"/>
    <property type="molecule type" value="Genomic_DNA"/>
</dbReference>
<accession>A0A286UCL0</accession>